<dbReference type="EMBL" id="CAJEWN010000192">
    <property type="protein sequence ID" value="CAD2171929.1"/>
    <property type="molecule type" value="Genomic_DNA"/>
</dbReference>
<protein>
    <submittedName>
        <fullName evidence="2">Uncharacterized protein</fullName>
    </submittedName>
</protein>
<feature type="region of interest" description="Disordered" evidence="1">
    <location>
        <begin position="1"/>
        <end position="37"/>
    </location>
</feature>
<dbReference type="Proteomes" id="UP000580250">
    <property type="component" value="Unassembled WGS sequence"/>
</dbReference>
<evidence type="ECO:0000256" key="1">
    <source>
        <dbReference type="SAM" id="MobiDB-lite"/>
    </source>
</evidence>
<name>A0A6V7VAF8_MELEN</name>
<evidence type="ECO:0000313" key="2">
    <source>
        <dbReference type="EMBL" id="CAD2171929.1"/>
    </source>
</evidence>
<dbReference type="AlphaFoldDB" id="A0A6V7VAF8"/>
<sequence>MLPNNNYFGNDSSNQPSFHNLNNPQVQDNGIHNHNALPTTNVHPAYFLNGQSFHNSNNPIVDSNAQRGLKMKGVIQNLGQTSGNQVHESSQNFVQSTNSYIEEYFGNHSLNEESFHYLNNPATTSKSQAPIILNSLSEMNSPSDNYQGLQSANVFLDKNYFGNHSSFHNLNNPQAQDNGIYNHNALPTTNVHPTNFLNDQSFHNSNNPVVDSNAQRGLKLKEVVQNLGQSGNQVHESSQNIMQSTNPSINEYFGNHSLNEEYFHHLNNPACVSKTQAPINLNSFSEIEKYFWRNKKNIQPSEPSPINYGIYPQQVFQQNKEYPSTNYFGKQHSNNQNFDNPIFNSTHGGI</sequence>
<accession>A0A6V7VAF8</accession>
<organism evidence="2 3">
    <name type="scientific">Meloidogyne enterolobii</name>
    <name type="common">Root-knot nematode worm</name>
    <name type="synonym">Meloidogyne mayaguensis</name>
    <dbReference type="NCBI Taxonomy" id="390850"/>
    <lineage>
        <taxon>Eukaryota</taxon>
        <taxon>Metazoa</taxon>
        <taxon>Ecdysozoa</taxon>
        <taxon>Nematoda</taxon>
        <taxon>Chromadorea</taxon>
        <taxon>Rhabditida</taxon>
        <taxon>Tylenchina</taxon>
        <taxon>Tylenchomorpha</taxon>
        <taxon>Tylenchoidea</taxon>
        <taxon>Meloidogynidae</taxon>
        <taxon>Meloidogyninae</taxon>
        <taxon>Meloidogyne</taxon>
    </lineage>
</organism>
<reference evidence="2 3" key="1">
    <citation type="submission" date="2020-08" db="EMBL/GenBank/DDBJ databases">
        <authorList>
            <person name="Koutsovoulos G."/>
            <person name="Danchin GJ E."/>
        </authorList>
    </citation>
    <scope>NUCLEOTIDE SEQUENCE [LARGE SCALE GENOMIC DNA]</scope>
</reference>
<gene>
    <name evidence="2" type="ORF">MENT_LOCUS23456</name>
</gene>
<proteinExistence type="predicted"/>
<evidence type="ECO:0000313" key="3">
    <source>
        <dbReference type="Proteomes" id="UP000580250"/>
    </source>
</evidence>
<comment type="caution">
    <text evidence="2">The sequence shown here is derived from an EMBL/GenBank/DDBJ whole genome shotgun (WGS) entry which is preliminary data.</text>
</comment>